<sequence length="377" mass="43309">MGNAPSDGRNGQARTLTITDYDTTWESESETESQPRDEKSGVRGEGDSAGSRLARTVADDNAAPHAAPAATSAVSVLSTRPKRSLYAARDMHQYRHGYPKKKERKSDMPNLKFYQNRICFEPNGVLIEDVLKWKGNYSILDQNHSYIQWLFPLREMGLNWYAMELTLPEIKKMRESPTVQNRLVRAYEMMLDTYGLRLDDRERGTIRRADHFHQRLRDVFKDETSQHHNMRLTRVLKSLGELGLEHYKAPLVRALLRIALSPACPQAAAHMRRSALDYFVFTVRDRGERRRLLLYAQAKYRPEDEFVWGPPVGRLTRYAHLVTPDSDESDREVESNEENEPARDCQGEELLETICDASTEDVHQHAPQSDAGYDDIS</sequence>
<evidence type="ECO:0000313" key="6">
    <source>
        <dbReference type="RefSeq" id="XP_032817325.1"/>
    </source>
</evidence>
<dbReference type="PANTHER" id="PTHR14015">
    <property type="entry name" value="OPIOID GROWTH FACTOR RECEPTOR OGFR ZETA-TYPE OPIOID RECEPTOR"/>
    <property type="match status" value="1"/>
</dbReference>
<evidence type="ECO:0000256" key="1">
    <source>
        <dbReference type="ARBA" id="ARBA00010365"/>
    </source>
</evidence>
<feature type="domain" description="Opioid growth factor receptor (OGFr) conserved" evidence="3">
    <location>
        <begin position="104"/>
        <end position="310"/>
    </location>
</feature>
<dbReference type="AlphaFoldDB" id="A0AAJ7X0Z8"/>
<comment type="similarity">
    <text evidence="1">Belongs to the opioid growth factor receptor family.</text>
</comment>
<dbReference type="RefSeq" id="XP_032817329.1">
    <property type="nucleotide sequence ID" value="XM_032961438.1"/>
</dbReference>
<dbReference type="RefSeq" id="XP_032817326.1">
    <property type="nucleotide sequence ID" value="XM_032961435.1"/>
</dbReference>
<evidence type="ECO:0000256" key="2">
    <source>
        <dbReference type="SAM" id="MobiDB-lite"/>
    </source>
</evidence>
<reference evidence="5 6" key="1">
    <citation type="submission" date="2025-04" db="UniProtKB">
        <authorList>
            <consortium name="RefSeq"/>
        </authorList>
    </citation>
    <scope>IDENTIFICATION</scope>
    <source>
        <tissue evidence="5 6">Sperm</tissue>
    </source>
</reference>
<dbReference type="RefSeq" id="XP_032817328.1">
    <property type="nucleotide sequence ID" value="XM_032961437.1"/>
</dbReference>
<evidence type="ECO:0000313" key="5">
    <source>
        <dbReference type="RefSeq" id="XP_032817324.1"/>
    </source>
</evidence>
<evidence type="ECO:0000313" key="8">
    <source>
        <dbReference type="RefSeq" id="XP_032817327.1"/>
    </source>
</evidence>
<feature type="compositionally biased region" description="Acidic residues" evidence="2">
    <location>
        <begin position="325"/>
        <end position="339"/>
    </location>
</feature>
<dbReference type="GO" id="GO:0016020">
    <property type="term" value="C:membrane"/>
    <property type="evidence" value="ECO:0007669"/>
    <property type="project" value="InterPro"/>
</dbReference>
<evidence type="ECO:0000313" key="7">
    <source>
        <dbReference type="RefSeq" id="XP_032817326.1"/>
    </source>
</evidence>
<protein>
    <submittedName>
        <fullName evidence="5 6">Opioid growth factor receptor-like protein 1 isoform X1</fullName>
    </submittedName>
</protein>
<name>A0AAJ7X0Z8_PETMA</name>
<feature type="compositionally biased region" description="Basic and acidic residues" evidence="2">
    <location>
        <begin position="33"/>
        <end position="46"/>
    </location>
</feature>
<organism evidence="4 7">
    <name type="scientific">Petromyzon marinus</name>
    <name type="common">Sea lamprey</name>
    <dbReference type="NCBI Taxonomy" id="7757"/>
    <lineage>
        <taxon>Eukaryota</taxon>
        <taxon>Metazoa</taxon>
        <taxon>Chordata</taxon>
        <taxon>Craniata</taxon>
        <taxon>Vertebrata</taxon>
        <taxon>Cyclostomata</taxon>
        <taxon>Hyperoartia</taxon>
        <taxon>Petromyzontiformes</taxon>
        <taxon>Petromyzontidae</taxon>
        <taxon>Petromyzon</taxon>
    </lineage>
</organism>
<dbReference type="GO" id="GO:0140625">
    <property type="term" value="F:opioid growth factor receptor activity"/>
    <property type="evidence" value="ECO:0007669"/>
    <property type="project" value="InterPro"/>
</dbReference>
<dbReference type="KEGG" id="pmrn:116946493"/>
<gene>
    <name evidence="5 6 7 8 9 10" type="primary">LOC116946493</name>
</gene>
<dbReference type="RefSeq" id="XP_032817327.1">
    <property type="nucleotide sequence ID" value="XM_032961436.1"/>
</dbReference>
<dbReference type="Pfam" id="PF04664">
    <property type="entry name" value="OGFr_N"/>
    <property type="match status" value="1"/>
</dbReference>
<dbReference type="RefSeq" id="XP_032817325.1">
    <property type="nucleotide sequence ID" value="XM_032961434.1"/>
</dbReference>
<evidence type="ECO:0000313" key="10">
    <source>
        <dbReference type="RefSeq" id="XP_032817329.1"/>
    </source>
</evidence>
<feature type="compositionally biased region" description="Low complexity" evidence="2">
    <location>
        <begin position="59"/>
        <end position="74"/>
    </location>
</feature>
<evidence type="ECO:0000313" key="4">
    <source>
        <dbReference type="Proteomes" id="UP001318040"/>
    </source>
</evidence>
<dbReference type="InterPro" id="IPR006757">
    <property type="entry name" value="OGF_rcpt"/>
</dbReference>
<evidence type="ECO:0000259" key="3">
    <source>
        <dbReference type="Pfam" id="PF04664"/>
    </source>
</evidence>
<dbReference type="InterPro" id="IPR039574">
    <property type="entry name" value="OGFr"/>
</dbReference>
<dbReference type="PANTHER" id="PTHR14015:SF2">
    <property type="entry name" value="OPIOID GROWTH FACTOR RECEPTOR (OGFR) CONSERVED DOMAIN-CONTAINING PROTEIN"/>
    <property type="match status" value="1"/>
</dbReference>
<keyword evidence="4" id="KW-1185">Reference proteome</keyword>
<dbReference type="RefSeq" id="XP_032817324.1">
    <property type="nucleotide sequence ID" value="XM_032961433.1"/>
</dbReference>
<proteinExistence type="inferred from homology"/>
<feature type="region of interest" description="Disordered" evidence="2">
    <location>
        <begin position="323"/>
        <end position="377"/>
    </location>
</feature>
<feature type="region of interest" description="Disordered" evidence="2">
    <location>
        <begin position="1"/>
        <end position="74"/>
    </location>
</feature>
<accession>A0AAJ7X0Z8</accession>
<feature type="compositionally biased region" description="Polar residues" evidence="2">
    <location>
        <begin position="12"/>
        <end position="22"/>
    </location>
</feature>
<dbReference type="Proteomes" id="UP001318040">
    <property type="component" value="Chromosome 27"/>
</dbReference>
<evidence type="ECO:0000313" key="9">
    <source>
        <dbReference type="RefSeq" id="XP_032817328.1"/>
    </source>
</evidence>